<evidence type="ECO:0000313" key="4">
    <source>
        <dbReference type="Proteomes" id="UP000037751"/>
    </source>
</evidence>
<accession>A0A0M9VPX5</accession>
<dbReference type="GO" id="GO:0005737">
    <property type="term" value="C:cytoplasm"/>
    <property type="evidence" value="ECO:0007669"/>
    <property type="project" value="TreeGrafter"/>
</dbReference>
<evidence type="ECO:0000313" key="3">
    <source>
        <dbReference type="EMBL" id="KOS14852.1"/>
    </source>
</evidence>
<feature type="domain" description="Protein Zds1 C-terminal" evidence="2">
    <location>
        <begin position="561"/>
        <end position="613"/>
    </location>
</feature>
<feature type="compositionally biased region" description="Low complexity" evidence="1">
    <location>
        <begin position="456"/>
        <end position="476"/>
    </location>
</feature>
<feature type="region of interest" description="Disordered" evidence="1">
    <location>
        <begin position="692"/>
        <end position="773"/>
    </location>
</feature>
<dbReference type="Pfam" id="PF08632">
    <property type="entry name" value="Zds_C"/>
    <property type="match status" value="1"/>
</dbReference>
<feature type="compositionally biased region" description="Basic residues" evidence="1">
    <location>
        <begin position="186"/>
        <end position="197"/>
    </location>
</feature>
<dbReference type="Proteomes" id="UP000037751">
    <property type="component" value="Unassembled WGS sequence"/>
</dbReference>
<comment type="caution">
    <text evidence="3">The sequence shown here is derived from an EMBL/GenBank/DDBJ whole genome shotgun (WGS) entry which is preliminary data.</text>
</comment>
<dbReference type="GeneID" id="28727431"/>
<feature type="compositionally biased region" description="Pro residues" evidence="1">
    <location>
        <begin position="289"/>
        <end position="301"/>
    </location>
</feature>
<feature type="compositionally biased region" description="Pro residues" evidence="1">
    <location>
        <begin position="395"/>
        <end position="404"/>
    </location>
</feature>
<dbReference type="PANTHER" id="PTHR28089:SF1">
    <property type="entry name" value="PROTEIN ZDS1-RELATED"/>
    <property type="match status" value="1"/>
</dbReference>
<feature type="compositionally biased region" description="Pro residues" evidence="1">
    <location>
        <begin position="737"/>
        <end position="747"/>
    </location>
</feature>
<feature type="region of interest" description="Disordered" evidence="1">
    <location>
        <begin position="31"/>
        <end position="79"/>
    </location>
</feature>
<feature type="compositionally biased region" description="Polar residues" evidence="1">
    <location>
        <begin position="718"/>
        <end position="732"/>
    </location>
</feature>
<feature type="region of interest" description="Disordered" evidence="1">
    <location>
        <begin position="505"/>
        <end position="531"/>
    </location>
</feature>
<feature type="compositionally biased region" description="Pro residues" evidence="1">
    <location>
        <begin position="415"/>
        <end position="446"/>
    </location>
</feature>
<dbReference type="SMART" id="SM01327">
    <property type="entry name" value="Zds_C"/>
    <property type="match status" value="1"/>
</dbReference>
<feature type="region of interest" description="Disordered" evidence="1">
    <location>
        <begin position="155"/>
        <end position="492"/>
    </location>
</feature>
<sequence length="773" mass="84394">MDSSDITELDLQREVQALRTHRRLSASHLAVLDPDLPDLHKPADVYTEPSGLFSPPSPVLSSASNSPPTTPPDHNDFDEHILNECSPIFGSIQRDKYLARRQGRIKRGPVGSSPPLPPPPASEDESPEQLWVPASLHPEVNPSNFRSFLREQAEKNMSQKYPSDLGMNAPPTSPDMSSRYLARSTARTRRASSLRRQFRVEDWDDSTASAAEQEPPRSSPLAPEPTRGDPVTSSARGPVSAPANVSPQRSLRDGRSHRKPAPVLPPEYAASSESPHRYMAPVPHDSGPRPAPPARSTPSPTPSHVSLSRGPSDSSTVSRRTSHRSVPLPRPVTPEERKLTPADLRTILPQKGDLPELPAEATTPPRTSNEHIRPRRPLPDVRSATKRPEHAEGPRPLPTPPLRPGTPHATVGWSPPTPTPVSYPGPSPATPPPPAHTSHGPRPPTTPSFSMTDTPTSRASTESEPATATYEAYTPTRKSDEPSRPAVGRDRKGFGLSWFGLAKDDDETRHKKKERATDEGSSSPRREKDTFLTNIFSKRKGLHDSYRNRARQFFGASSSTPVPVDYSMYDRYPVQTERALYRLSHFKLTNPRRPLYQQVIISNLMFWYLSVINSAQARPASLPPVNGSRNGPSEYDEASIRTKPGTGPVATHTGSLVRSLSWPASASMMGMYTPTTSQGWVTDHGSWPASMYTPPDTPVSEPATPTMPRSRRGPLPSVPTTARPSTAETGQSTLPTASPPQPTPPTMRPVRHAPGVADASMPLAAYPATSHRY</sequence>
<dbReference type="AlphaFoldDB" id="A0A0M9VPX5"/>
<feature type="region of interest" description="Disordered" evidence="1">
    <location>
        <begin position="105"/>
        <end position="128"/>
    </location>
</feature>
<dbReference type="EMBL" id="LGAV01000003">
    <property type="protein sequence ID" value="KOS14852.1"/>
    <property type="molecule type" value="Genomic_DNA"/>
</dbReference>
<dbReference type="RefSeq" id="XP_017992484.1">
    <property type="nucleotide sequence ID" value="XM_018135556.1"/>
</dbReference>
<keyword evidence="4" id="KW-1185">Reference proteome</keyword>
<dbReference type="PANTHER" id="PTHR28089">
    <property type="entry name" value="PROTEIN ZDS1-RELATED"/>
    <property type="match status" value="1"/>
</dbReference>
<name>A0A0M9VPX5_9BASI</name>
<feature type="compositionally biased region" description="Pro residues" evidence="1">
    <location>
        <begin position="112"/>
        <end position="121"/>
    </location>
</feature>
<gene>
    <name evidence="3" type="ORF">Malapachy_1044</name>
</gene>
<dbReference type="VEuPathDB" id="FungiDB:Malapachy_1044"/>
<evidence type="ECO:0000256" key="1">
    <source>
        <dbReference type="SAM" id="MobiDB-lite"/>
    </source>
</evidence>
<dbReference type="GO" id="GO:0010971">
    <property type="term" value="P:positive regulation of G2/M transition of mitotic cell cycle"/>
    <property type="evidence" value="ECO:0007669"/>
    <property type="project" value="TreeGrafter"/>
</dbReference>
<dbReference type="STRING" id="77020.A0A0M9VPX5"/>
<dbReference type="InterPro" id="IPR040206">
    <property type="entry name" value="Zds1/2"/>
</dbReference>
<protein>
    <recommendedName>
        <fullName evidence="2">Protein Zds1 C-terminal domain-containing protein</fullName>
    </recommendedName>
</protein>
<dbReference type="OrthoDB" id="5589766at2759"/>
<reference evidence="3 4" key="1">
    <citation type="submission" date="2015-07" db="EMBL/GenBank/DDBJ databases">
        <title>Draft Genome Sequence of Malassezia furfur CBS1878 and Malassezia pachydermatis CBS1879.</title>
        <authorList>
            <person name="Triana S."/>
            <person name="Ohm R."/>
            <person name="Gonzalez A."/>
            <person name="DeCock H."/>
            <person name="Restrepo S."/>
            <person name="Celis A."/>
        </authorList>
    </citation>
    <scope>NUCLEOTIDE SEQUENCE [LARGE SCALE GENOMIC DNA]</scope>
    <source>
        <strain evidence="3 4">CBS 1879</strain>
    </source>
</reference>
<feature type="compositionally biased region" description="Basic and acidic residues" evidence="1">
    <location>
        <begin position="477"/>
        <end position="492"/>
    </location>
</feature>
<feature type="region of interest" description="Disordered" evidence="1">
    <location>
        <begin position="618"/>
        <end position="653"/>
    </location>
</feature>
<dbReference type="InterPro" id="IPR013941">
    <property type="entry name" value="ZDS1_C"/>
</dbReference>
<evidence type="ECO:0000259" key="2">
    <source>
        <dbReference type="SMART" id="SM01327"/>
    </source>
</evidence>
<dbReference type="GO" id="GO:0030010">
    <property type="term" value="P:establishment of cell polarity"/>
    <property type="evidence" value="ECO:0007669"/>
    <property type="project" value="TreeGrafter"/>
</dbReference>
<organism evidence="3 4">
    <name type="scientific">Malassezia pachydermatis</name>
    <dbReference type="NCBI Taxonomy" id="77020"/>
    <lineage>
        <taxon>Eukaryota</taxon>
        <taxon>Fungi</taxon>
        <taxon>Dikarya</taxon>
        <taxon>Basidiomycota</taxon>
        <taxon>Ustilaginomycotina</taxon>
        <taxon>Malasseziomycetes</taxon>
        <taxon>Malasseziales</taxon>
        <taxon>Malasseziaceae</taxon>
        <taxon>Malassezia</taxon>
    </lineage>
</organism>
<proteinExistence type="predicted"/>